<dbReference type="PANTHER" id="PTHR28523:SF1">
    <property type="entry name" value="CYTOCHROME C OXIDASE ASSEMBLY FACTOR 1"/>
    <property type="match status" value="1"/>
</dbReference>
<dbReference type="GO" id="GO:0033617">
    <property type="term" value="P:mitochondrial respiratory chain complex IV assembly"/>
    <property type="evidence" value="ECO:0007669"/>
    <property type="project" value="InterPro"/>
</dbReference>
<proteinExistence type="predicted"/>
<dbReference type="Proteomes" id="UP000076842">
    <property type="component" value="Unassembled WGS sequence"/>
</dbReference>
<accession>A0A165CEC0</accession>
<dbReference type="OrthoDB" id="2100652at2759"/>
<feature type="region of interest" description="Disordered" evidence="1">
    <location>
        <begin position="84"/>
        <end position="116"/>
    </location>
</feature>
<evidence type="ECO:0000313" key="3">
    <source>
        <dbReference type="Proteomes" id="UP000076842"/>
    </source>
</evidence>
<sequence length="250" mass="27467">MQRVHRPLSGCSVCRQEVCAMCGMPSRSCELARIERGPRPPLPPEDTAAPWPHCRRRQSTMSLSLPARSSSALRPALRATGRLRLARPYSPTHGSTPASSPAYARPRPSSRPQGLPEIKSKTPLFIGLGVLGLSAWGAFLLYAMNQERLSSSVVQQLISRLKYDPRLAPVLGQSVRFEPQWWALGDPYISGAVNLLQGNVDVSFRIQGSKGKGTVYFTSIRQQKGAQFTILRFKVICDDGTVISLIPNES</sequence>
<dbReference type="Pfam" id="PF08695">
    <property type="entry name" value="Coa1"/>
    <property type="match status" value="1"/>
</dbReference>
<keyword evidence="3" id="KW-1185">Reference proteome</keyword>
<dbReference type="InterPro" id="IPR042432">
    <property type="entry name" value="Coa1_fungi"/>
</dbReference>
<dbReference type="InParanoid" id="A0A165CEC0"/>
<dbReference type="PANTHER" id="PTHR28523">
    <property type="entry name" value="CYTOCHROME C OXIDASE ASSEMBLY FACTOR 1"/>
    <property type="match status" value="1"/>
</dbReference>
<feature type="compositionally biased region" description="Low complexity" evidence="1">
    <location>
        <begin position="95"/>
        <end position="112"/>
    </location>
</feature>
<dbReference type="InterPro" id="IPR014807">
    <property type="entry name" value="Coa1"/>
</dbReference>
<reference evidence="2 3" key="1">
    <citation type="journal article" date="2016" name="Mol. Biol. Evol.">
        <title>Comparative Genomics of Early-Diverging Mushroom-Forming Fungi Provides Insights into the Origins of Lignocellulose Decay Capabilities.</title>
        <authorList>
            <person name="Nagy L.G."/>
            <person name="Riley R."/>
            <person name="Tritt A."/>
            <person name="Adam C."/>
            <person name="Daum C."/>
            <person name="Floudas D."/>
            <person name="Sun H."/>
            <person name="Yadav J.S."/>
            <person name="Pangilinan J."/>
            <person name="Larsson K.H."/>
            <person name="Matsuura K."/>
            <person name="Barry K."/>
            <person name="Labutti K."/>
            <person name="Kuo R."/>
            <person name="Ohm R.A."/>
            <person name="Bhattacharya S.S."/>
            <person name="Shirouzu T."/>
            <person name="Yoshinaga Y."/>
            <person name="Martin F.M."/>
            <person name="Grigoriev I.V."/>
            <person name="Hibbett D.S."/>
        </authorList>
    </citation>
    <scope>NUCLEOTIDE SEQUENCE [LARGE SCALE GENOMIC DNA]</scope>
    <source>
        <strain evidence="2 3">HHB12733</strain>
    </source>
</reference>
<protein>
    <submittedName>
        <fullName evidence="2">DUF1783-domain-containing protein</fullName>
    </submittedName>
</protein>
<dbReference type="AlphaFoldDB" id="A0A165CEC0"/>
<organism evidence="2 3">
    <name type="scientific">Calocera cornea HHB12733</name>
    <dbReference type="NCBI Taxonomy" id="1353952"/>
    <lineage>
        <taxon>Eukaryota</taxon>
        <taxon>Fungi</taxon>
        <taxon>Dikarya</taxon>
        <taxon>Basidiomycota</taxon>
        <taxon>Agaricomycotina</taxon>
        <taxon>Dacrymycetes</taxon>
        <taxon>Dacrymycetales</taxon>
        <taxon>Dacrymycetaceae</taxon>
        <taxon>Calocera</taxon>
    </lineage>
</organism>
<evidence type="ECO:0000313" key="2">
    <source>
        <dbReference type="EMBL" id="KZT50658.1"/>
    </source>
</evidence>
<dbReference type="EMBL" id="KV424154">
    <property type="protein sequence ID" value="KZT50658.1"/>
    <property type="molecule type" value="Genomic_DNA"/>
</dbReference>
<dbReference type="GO" id="GO:0005743">
    <property type="term" value="C:mitochondrial inner membrane"/>
    <property type="evidence" value="ECO:0007669"/>
    <property type="project" value="TreeGrafter"/>
</dbReference>
<name>A0A165CEC0_9BASI</name>
<evidence type="ECO:0000256" key="1">
    <source>
        <dbReference type="SAM" id="MobiDB-lite"/>
    </source>
</evidence>
<gene>
    <name evidence="2" type="ORF">CALCODRAFT_178087</name>
</gene>